<gene>
    <name evidence="1" type="ORF">PL8927_270215</name>
</gene>
<dbReference type="RefSeq" id="WP_083618633.1">
    <property type="nucleotide sequence ID" value="NZ_LR734844.1"/>
</dbReference>
<dbReference type="Proteomes" id="UP000184550">
    <property type="component" value="Unassembled WGS sequence"/>
</dbReference>
<comment type="caution">
    <text evidence="1">The sequence shown here is derived from an EMBL/GenBank/DDBJ whole genome shotgun (WGS) entry which is preliminary data.</text>
</comment>
<dbReference type="Pfam" id="PF03747">
    <property type="entry name" value="ADP_ribosyl_GH"/>
    <property type="match status" value="1"/>
</dbReference>
<protein>
    <submittedName>
        <fullName evidence="1">3-dehydroquinate dehydratase</fullName>
        <ecNumber evidence="1">4.2.1.10</ecNumber>
    </submittedName>
</protein>
<name>A0A7Z9BHM0_9CYAN</name>
<dbReference type="Gene3D" id="1.10.4080.10">
    <property type="entry name" value="ADP-ribosylation/Crystallin J1"/>
    <property type="match status" value="1"/>
</dbReference>
<evidence type="ECO:0000313" key="2">
    <source>
        <dbReference type="Proteomes" id="UP000184550"/>
    </source>
</evidence>
<dbReference type="AlphaFoldDB" id="A0A7Z9BHM0"/>
<accession>A0A7Z9BHM0</accession>
<dbReference type="GO" id="GO:0003855">
    <property type="term" value="F:3-dehydroquinate dehydratase activity"/>
    <property type="evidence" value="ECO:0007669"/>
    <property type="project" value="UniProtKB-EC"/>
</dbReference>
<dbReference type="EC" id="4.2.1.10" evidence="1"/>
<keyword evidence="1" id="KW-0456">Lyase</keyword>
<dbReference type="InterPro" id="IPR036705">
    <property type="entry name" value="Ribosyl_crysJ1_sf"/>
</dbReference>
<reference evidence="1" key="1">
    <citation type="submission" date="2019-10" db="EMBL/GenBank/DDBJ databases">
        <authorList>
            <consortium name="Genoscope - CEA"/>
            <person name="William W."/>
        </authorList>
    </citation>
    <scope>NUCLEOTIDE SEQUENCE [LARGE SCALE GENOMIC DNA]</scope>
    <source>
        <strain evidence="1">BBR_PRJEB10992</strain>
    </source>
</reference>
<proteinExistence type="predicted"/>
<keyword evidence="2" id="KW-1185">Reference proteome</keyword>
<dbReference type="InterPro" id="IPR005502">
    <property type="entry name" value="Ribosyl_crysJ1"/>
</dbReference>
<dbReference type="SUPFAM" id="SSF101478">
    <property type="entry name" value="ADP-ribosylglycohydrolase"/>
    <property type="match status" value="1"/>
</dbReference>
<dbReference type="OrthoDB" id="574287at2"/>
<sequence length="318" mass="35440">MKQDSLYSQFQGAVLGVAIGYELGQRWLKTASVSHGKSSGLSVNWGQRISQLTQSLIQCQGFDPVDYWKVGKIETEKPRHRETALKQSLLLTQGLNSGSEVALVGLPLALFFHDNLRSLQQLGWNQSEEEAYIQDGVLVMAGAIAEILTQNPKPQQLIPNLLPKLRPETALTAKLEQVQTLLQQRASLETAVRQLTQTSKASSFKRFDSNFDPENWTAFALGLYCFLSTPDDYSLTVLRSLQTGYHPEITAAISGALSGAYQGLMGISVQWRLTLQIKSLYPQADAEIENDCVESKNYERELLQLANNLFAVWLGVYR</sequence>
<dbReference type="EMBL" id="CZCU02000099">
    <property type="protein sequence ID" value="VXD13987.1"/>
    <property type="molecule type" value="Genomic_DNA"/>
</dbReference>
<evidence type="ECO:0000313" key="1">
    <source>
        <dbReference type="EMBL" id="VXD13987.1"/>
    </source>
</evidence>
<organism evidence="1 2">
    <name type="scientific">Planktothrix serta PCC 8927</name>
    <dbReference type="NCBI Taxonomy" id="671068"/>
    <lineage>
        <taxon>Bacteria</taxon>
        <taxon>Bacillati</taxon>
        <taxon>Cyanobacteriota</taxon>
        <taxon>Cyanophyceae</taxon>
        <taxon>Oscillatoriophycideae</taxon>
        <taxon>Oscillatoriales</taxon>
        <taxon>Microcoleaceae</taxon>
        <taxon>Planktothrix</taxon>
    </lineage>
</organism>